<dbReference type="OMA" id="LGPKFMW"/>
<comment type="subcellular location">
    <subcellularLocation>
        <location evidence="1">Membrane</location>
        <topology evidence="1">Multi-pass membrane protein</topology>
    </subcellularLocation>
</comment>
<dbReference type="RefSeq" id="XP_007800642.1">
    <property type="nucleotide sequence ID" value="XM_007802451.1"/>
</dbReference>
<keyword evidence="2 6" id="KW-0812">Transmembrane</keyword>
<feature type="transmembrane region" description="Helical" evidence="6">
    <location>
        <begin position="358"/>
        <end position="386"/>
    </location>
</feature>
<dbReference type="Proteomes" id="UP000019373">
    <property type="component" value="Unassembled WGS sequence"/>
</dbReference>
<feature type="region of interest" description="Disordered" evidence="5">
    <location>
        <begin position="425"/>
        <end position="446"/>
    </location>
</feature>
<dbReference type="GO" id="GO:0016020">
    <property type="term" value="C:membrane"/>
    <property type="evidence" value="ECO:0007669"/>
    <property type="project" value="UniProtKB-SubCell"/>
</dbReference>
<sequence length="499" mass="55202">MTTTQRGLCPAPFYQEDIFPANGGFVSGRFCQTSSTPIGNISCCLPCPAYDWTYSDGFIQRTEAANWLNVAAMVATMFCLLSFFILPVKWTHRHYLSICLALGVGFMELAFIVPLGSKPEQCFNAITPNDMRSSTSCAFSGAFLLFGGWAAVMWVFWRALSLHLQICWEVVPGNTFFYSALAFGWGIPAIALALALSLTGVSYRFGTVCHINHTNGLQVFWGPLLAFAAASLIIQGITFGYCIQVYVKSLLDDDPTTDVSSGLPSYSGSVRTRTARQAVRRVQKVIQLQWRGVAVVLIIIAEVIFFAVVFVSMDNNMISTEADADKARPWLRCLRESGGRKAECVHLARELVVKESTILAVLVCLALSGFWVVLLLGRWSMVLGWIDLFKRRFSRQHEFVSADARRLSNDPRTYEMLNSVTSPQTAVKTPERAAMSPNSLSVTQRSPGVDQKIDYFGREARYQSPATSFSSPRPPSAGGWPRDRPATFSSLGSPKEMKE</sequence>
<feature type="transmembrane region" description="Helical" evidence="6">
    <location>
        <begin position="67"/>
        <end position="88"/>
    </location>
</feature>
<protein>
    <recommendedName>
        <fullName evidence="7">G-protein coupled receptors family 2 profile 2 domain-containing protein</fullName>
    </recommendedName>
</protein>
<feature type="compositionally biased region" description="Polar residues" evidence="5">
    <location>
        <begin position="436"/>
        <end position="446"/>
    </location>
</feature>
<dbReference type="Pfam" id="PF00002">
    <property type="entry name" value="7tm_2"/>
    <property type="match status" value="1"/>
</dbReference>
<feature type="transmembrane region" description="Helical" evidence="6">
    <location>
        <begin position="94"/>
        <end position="116"/>
    </location>
</feature>
<name>U1HW91_ENDPU</name>
<dbReference type="GO" id="GO:0004930">
    <property type="term" value="F:G protein-coupled receptor activity"/>
    <property type="evidence" value="ECO:0007669"/>
    <property type="project" value="InterPro"/>
</dbReference>
<dbReference type="PANTHER" id="PTHR42058">
    <property type="entry name" value="G_PROTEIN_RECEP_F2_4 DOMAIN-CONTAINING PROTEIN"/>
    <property type="match status" value="1"/>
</dbReference>
<evidence type="ECO:0000256" key="5">
    <source>
        <dbReference type="SAM" id="MobiDB-lite"/>
    </source>
</evidence>
<proteinExistence type="predicted"/>
<feature type="transmembrane region" description="Helical" evidence="6">
    <location>
        <begin position="290"/>
        <end position="311"/>
    </location>
</feature>
<dbReference type="PANTHER" id="PTHR42058:SF1">
    <property type="entry name" value="G-PROTEIN COUPLED RECEPTORS FAMILY 2 PROFILE 2 DOMAIN-CONTAINING PROTEIN"/>
    <property type="match status" value="1"/>
</dbReference>
<dbReference type="GO" id="GO:0007166">
    <property type="term" value="P:cell surface receptor signaling pathway"/>
    <property type="evidence" value="ECO:0007669"/>
    <property type="project" value="InterPro"/>
</dbReference>
<evidence type="ECO:0000313" key="9">
    <source>
        <dbReference type="Proteomes" id="UP000019373"/>
    </source>
</evidence>
<dbReference type="Gene3D" id="1.20.1070.10">
    <property type="entry name" value="Rhodopsin 7-helix transmembrane proteins"/>
    <property type="match status" value="1"/>
</dbReference>
<keyword evidence="3 6" id="KW-1133">Transmembrane helix</keyword>
<dbReference type="PROSITE" id="PS50261">
    <property type="entry name" value="G_PROTEIN_RECEP_F2_4"/>
    <property type="match status" value="1"/>
</dbReference>
<organism evidence="8 9">
    <name type="scientific">Endocarpon pusillum (strain Z07020 / HMAS-L-300199)</name>
    <name type="common">Lichen-forming fungus</name>
    <dbReference type="NCBI Taxonomy" id="1263415"/>
    <lineage>
        <taxon>Eukaryota</taxon>
        <taxon>Fungi</taxon>
        <taxon>Dikarya</taxon>
        <taxon>Ascomycota</taxon>
        <taxon>Pezizomycotina</taxon>
        <taxon>Eurotiomycetes</taxon>
        <taxon>Chaetothyriomycetidae</taxon>
        <taxon>Verrucariales</taxon>
        <taxon>Verrucariaceae</taxon>
        <taxon>Endocarpon</taxon>
    </lineage>
</organism>
<accession>U1HW91</accession>
<reference evidence="9" key="1">
    <citation type="journal article" date="2014" name="BMC Genomics">
        <title>Genome characteristics reveal the impact of lichenization on lichen-forming fungus Endocarpon pusillum Hedwig (Verrucariales, Ascomycota).</title>
        <authorList>
            <person name="Wang Y.-Y."/>
            <person name="Liu B."/>
            <person name="Zhang X.-Y."/>
            <person name="Zhou Q.-M."/>
            <person name="Zhang T."/>
            <person name="Li H."/>
            <person name="Yu Y.-F."/>
            <person name="Zhang X.-L."/>
            <person name="Hao X.-Y."/>
            <person name="Wang M."/>
            <person name="Wang L."/>
            <person name="Wei J.-C."/>
        </authorList>
    </citation>
    <scope>NUCLEOTIDE SEQUENCE [LARGE SCALE GENOMIC DNA]</scope>
    <source>
        <strain evidence="9">Z07020 / HMAS-L-300199</strain>
    </source>
</reference>
<feature type="transmembrane region" description="Helical" evidence="6">
    <location>
        <begin position="137"/>
        <end position="156"/>
    </location>
</feature>
<dbReference type="InterPro" id="IPR000832">
    <property type="entry name" value="GPCR_2_secretin-like"/>
</dbReference>
<dbReference type="InterPro" id="IPR017981">
    <property type="entry name" value="GPCR_2-like_7TM"/>
</dbReference>
<dbReference type="AlphaFoldDB" id="U1HW91"/>
<evidence type="ECO:0000259" key="7">
    <source>
        <dbReference type="PROSITE" id="PS50261"/>
    </source>
</evidence>
<evidence type="ECO:0000256" key="3">
    <source>
        <dbReference type="ARBA" id="ARBA00022989"/>
    </source>
</evidence>
<dbReference type="HOGENOM" id="CLU_026939_1_0_1"/>
<evidence type="ECO:0000256" key="1">
    <source>
        <dbReference type="ARBA" id="ARBA00004141"/>
    </source>
</evidence>
<dbReference type="OrthoDB" id="26203at2759"/>
<evidence type="ECO:0000256" key="6">
    <source>
        <dbReference type="SAM" id="Phobius"/>
    </source>
</evidence>
<feature type="region of interest" description="Disordered" evidence="5">
    <location>
        <begin position="462"/>
        <end position="499"/>
    </location>
</feature>
<keyword evidence="4 6" id="KW-0472">Membrane</keyword>
<feature type="domain" description="G-protein coupled receptors family 2 profile 2" evidence="7">
    <location>
        <begin position="58"/>
        <end position="234"/>
    </location>
</feature>
<keyword evidence="9" id="KW-1185">Reference proteome</keyword>
<evidence type="ECO:0000313" key="8">
    <source>
        <dbReference type="EMBL" id="ERF73639.1"/>
    </source>
</evidence>
<dbReference type="EMBL" id="KE720941">
    <property type="protein sequence ID" value="ERF73639.1"/>
    <property type="molecule type" value="Genomic_DNA"/>
</dbReference>
<dbReference type="eggNOG" id="ENOG502RY0W">
    <property type="taxonomic scope" value="Eukaryota"/>
</dbReference>
<feature type="transmembrane region" description="Helical" evidence="6">
    <location>
        <begin position="176"/>
        <end position="196"/>
    </location>
</feature>
<gene>
    <name evidence="8" type="ORF">EPUS_00892</name>
</gene>
<dbReference type="GeneID" id="19235952"/>
<dbReference type="InterPro" id="IPR053247">
    <property type="entry name" value="GPCR_GPR1/git3-like"/>
</dbReference>
<evidence type="ECO:0000256" key="2">
    <source>
        <dbReference type="ARBA" id="ARBA00022692"/>
    </source>
</evidence>
<evidence type="ECO:0000256" key="4">
    <source>
        <dbReference type="ARBA" id="ARBA00023136"/>
    </source>
</evidence>